<feature type="compositionally biased region" description="Low complexity" evidence="1">
    <location>
        <begin position="199"/>
        <end position="220"/>
    </location>
</feature>
<dbReference type="AlphaFoldDB" id="A0A9P3H7N5"/>
<feature type="compositionally biased region" description="Polar residues" evidence="1">
    <location>
        <begin position="222"/>
        <end position="238"/>
    </location>
</feature>
<feature type="domain" description="Transcription activator GCR1-like" evidence="2">
    <location>
        <begin position="330"/>
        <end position="360"/>
    </location>
</feature>
<dbReference type="Pfam" id="PF12550">
    <property type="entry name" value="GCR1_C"/>
    <property type="match status" value="1"/>
</dbReference>
<proteinExistence type="predicted"/>
<comment type="caution">
    <text evidence="3">The sequence shown here is derived from an EMBL/GenBank/DDBJ whole genome shotgun (WGS) entry which is preliminary data.</text>
</comment>
<organism evidence="3 4">
    <name type="scientific">Entomortierella parvispora</name>
    <dbReference type="NCBI Taxonomy" id="205924"/>
    <lineage>
        <taxon>Eukaryota</taxon>
        <taxon>Fungi</taxon>
        <taxon>Fungi incertae sedis</taxon>
        <taxon>Mucoromycota</taxon>
        <taxon>Mortierellomycotina</taxon>
        <taxon>Mortierellomycetes</taxon>
        <taxon>Mortierellales</taxon>
        <taxon>Mortierellaceae</taxon>
        <taxon>Entomortierella</taxon>
    </lineage>
</organism>
<accession>A0A9P3H7N5</accession>
<reference evidence="3" key="2">
    <citation type="journal article" date="2022" name="Microbiol. Resour. Announc.">
        <title>Whole-Genome Sequence of Entomortierella parvispora E1425, a Mucoromycotan Fungus Associated with Burkholderiaceae-Related Endosymbiotic Bacteria.</title>
        <authorList>
            <person name="Herlambang A."/>
            <person name="Guo Y."/>
            <person name="Takashima Y."/>
            <person name="Narisawa K."/>
            <person name="Ohta H."/>
            <person name="Nishizawa T."/>
        </authorList>
    </citation>
    <scope>NUCLEOTIDE SEQUENCE</scope>
    <source>
        <strain evidence="3">E1425</strain>
    </source>
</reference>
<evidence type="ECO:0000313" key="3">
    <source>
        <dbReference type="EMBL" id="GJJ71525.1"/>
    </source>
</evidence>
<feature type="region of interest" description="Disordered" evidence="1">
    <location>
        <begin position="173"/>
        <end position="291"/>
    </location>
</feature>
<feature type="compositionally biased region" description="Basic and acidic residues" evidence="1">
    <location>
        <begin position="257"/>
        <end position="267"/>
    </location>
</feature>
<gene>
    <name evidence="3" type="ORF">EMPS_03875</name>
</gene>
<keyword evidence="4" id="KW-1185">Reference proteome</keyword>
<feature type="region of interest" description="Disordered" evidence="1">
    <location>
        <begin position="147"/>
        <end position="166"/>
    </location>
</feature>
<name>A0A9P3H7N5_9FUNG</name>
<dbReference type="Proteomes" id="UP000827284">
    <property type="component" value="Unassembled WGS sequence"/>
</dbReference>
<reference evidence="3" key="1">
    <citation type="submission" date="2021-11" db="EMBL/GenBank/DDBJ databases">
        <authorList>
            <person name="Herlambang A."/>
            <person name="Guo Y."/>
            <person name="Takashima Y."/>
            <person name="Nishizawa T."/>
        </authorList>
    </citation>
    <scope>NUCLEOTIDE SEQUENCE</scope>
    <source>
        <strain evidence="3">E1425</strain>
    </source>
</reference>
<dbReference type="InterPro" id="IPR022210">
    <property type="entry name" value="TF_GCR1-like"/>
</dbReference>
<evidence type="ECO:0000259" key="2">
    <source>
        <dbReference type="Pfam" id="PF12550"/>
    </source>
</evidence>
<protein>
    <recommendedName>
        <fullName evidence="2">Transcription activator GCR1-like domain-containing protein</fullName>
    </recommendedName>
</protein>
<sequence length="361" mass="40129">MTVITTSPRISPNEDVHELDRDLHREARRAALAEEDKGLVYWQEWCDDKGLERIPTREQMVEFTREFVLPMEAALNERIRRDPTKGKPFCGRTVFIEPVLRYRARMQSQTSAQPKSPPVSATRDLATMPTMKIEDVTVTTAEPMASVASSERFKRQASSHILSPTAKRALLSRTSLATDAPEGHSRLRSSTTGVKEEPVSSSLPLSMSSHSLPTPTSPISNGPVTSEQKSKKPQQLQKTRPLGRVLEKKPPSKSSRHTHEEVIKESKLLNSPVSHSPRGSRDQESLQKAGGTLSSLSDIKNSRALQALALQHPTVSSTDSKKDSFPIPIREIVSIPDIWTEWTQGWMGEPSIESLIKTHGP</sequence>
<dbReference type="EMBL" id="BQFW01000005">
    <property type="protein sequence ID" value="GJJ71525.1"/>
    <property type="molecule type" value="Genomic_DNA"/>
</dbReference>
<dbReference type="OrthoDB" id="428577at2759"/>
<evidence type="ECO:0000313" key="4">
    <source>
        <dbReference type="Proteomes" id="UP000827284"/>
    </source>
</evidence>
<evidence type="ECO:0000256" key="1">
    <source>
        <dbReference type="SAM" id="MobiDB-lite"/>
    </source>
</evidence>